<name>A0ACB8VQ97_9TELE</name>
<protein>
    <submittedName>
        <fullName evidence="1">Uncharacterized protein</fullName>
    </submittedName>
</protein>
<evidence type="ECO:0000313" key="1">
    <source>
        <dbReference type="EMBL" id="KAI3357797.1"/>
    </source>
</evidence>
<accession>A0ACB8VQ97</accession>
<gene>
    <name evidence="1" type="ORF">L3Q82_016191</name>
</gene>
<feature type="non-terminal residue" evidence="1">
    <location>
        <position position="1"/>
    </location>
</feature>
<dbReference type="Proteomes" id="UP000831701">
    <property type="component" value="Chromosome 19"/>
</dbReference>
<comment type="caution">
    <text evidence="1">The sequence shown here is derived from an EMBL/GenBank/DDBJ whole genome shotgun (WGS) entry which is preliminary data.</text>
</comment>
<sequence length="268" mass="30671">SARLLSTANMAALNVIVDKLVSLRSTRGVRDYFHWTFLLISVVGSILKDFTDVPQTYFSSSRNVLNLYFVKLSWGWTLALLAPFVILSNFSPGRRAFFVRRLMSLVVATVIWYTCTQTFLYIEDWWGSCLETDGTGVLKSEFLSKSSCRQAGLHWQGFDISGHSFILAYSALFIMEETAPMASLKTVSLSALSRTLLNLLYVALNLLVFLWVWMFVCTSVYFHYLTDKVFGTICGLLGWYLTYQVWYQKPWSPGRPSPFHPKEQKQHA</sequence>
<evidence type="ECO:0000313" key="2">
    <source>
        <dbReference type="Proteomes" id="UP000831701"/>
    </source>
</evidence>
<organism evidence="1 2">
    <name type="scientific">Scortum barcoo</name>
    <name type="common">barcoo grunter</name>
    <dbReference type="NCBI Taxonomy" id="214431"/>
    <lineage>
        <taxon>Eukaryota</taxon>
        <taxon>Metazoa</taxon>
        <taxon>Chordata</taxon>
        <taxon>Craniata</taxon>
        <taxon>Vertebrata</taxon>
        <taxon>Euteleostomi</taxon>
        <taxon>Actinopterygii</taxon>
        <taxon>Neopterygii</taxon>
        <taxon>Teleostei</taxon>
        <taxon>Neoteleostei</taxon>
        <taxon>Acanthomorphata</taxon>
        <taxon>Eupercaria</taxon>
        <taxon>Centrarchiformes</taxon>
        <taxon>Terapontoidei</taxon>
        <taxon>Terapontidae</taxon>
        <taxon>Scortum</taxon>
    </lineage>
</organism>
<keyword evidence="2" id="KW-1185">Reference proteome</keyword>
<proteinExistence type="predicted"/>
<reference evidence="1" key="1">
    <citation type="submission" date="2022-04" db="EMBL/GenBank/DDBJ databases">
        <title>Jade perch genome.</title>
        <authorList>
            <person name="Chao B."/>
        </authorList>
    </citation>
    <scope>NUCLEOTIDE SEQUENCE</scope>
    <source>
        <strain evidence="1">CB-2022</strain>
    </source>
</reference>
<dbReference type="EMBL" id="CM041549">
    <property type="protein sequence ID" value="KAI3357797.1"/>
    <property type="molecule type" value="Genomic_DNA"/>
</dbReference>